<feature type="region of interest" description="Disordered" evidence="1">
    <location>
        <begin position="1"/>
        <end position="21"/>
    </location>
</feature>
<name>A0A565AX04_9BRAS</name>
<sequence>MSTLALPKSGQGEHLGDGASGFGLEEATMGKDIFAGGKGLQTGTGDITTRSRSNLVLTSFFGVDGGFREAIHGAGSEPMEELAGGEEKYFLLGKQLAGDHLGSRA</sequence>
<evidence type="ECO:0000313" key="3">
    <source>
        <dbReference type="Proteomes" id="UP000489600"/>
    </source>
</evidence>
<gene>
    <name evidence="2" type="ORF">ANE_LOCUS4065</name>
</gene>
<accession>A0A565AX04</accession>
<protein>
    <submittedName>
        <fullName evidence="2">Uncharacterized protein</fullName>
    </submittedName>
</protein>
<dbReference type="AlphaFoldDB" id="A0A565AX04"/>
<dbReference type="Proteomes" id="UP000489600">
    <property type="component" value="Unassembled WGS sequence"/>
</dbReference>
<reference evidence="2" key="1">
    <citation type="submission" date="2019-07" db="EMBL/GenBank/DDBJ databases">
        <authorList>
            <person name="Dittberner H."/>
        </authorList>
    </citation>
    <scope>NUCLEOTIDE SEQUENCE [LARGE SCALE GENOMIC DNA]</scope>
</reference>
<proteinExistence type="predicted"/>
<organism evidence="2 3">
    <name type="scientific">Arabis nemorensis</name>
    <dbReference type="NCBI Taxonomy" id="586526"/>
    <lineage>
        <taxon>Eukaryota</taxon>
        <taxon>Viridiplantae</taxon>
        <taxon>Streptophyta</taxon>
        <taxon>Embryophyta</taxon>
        <taxon>Tracheophyta</taxon>
        <taxon>Spermatophyta</taxon>
        <taxon>Magnoliopsida</taxon>
        <taxon>eudicotyledons</taxon>
        <taxon>Gunneridae</taxon>
        <taxon>Pentapetalae</taxon>
        <taxon>rosids</taxon>
        <taxon>malvids</taxon>
        <taxon>Brassicales</taxon>
        <taxon>Brassicaceae</taxon>
        <taxon>Arabideae</taxon>
        <taxon>Arabis</taxon>
    </lineage>
</organism>
<evidence type="ECO:0000313" key="2">
    <source>
        <dbReference type="EMBL" id="VVA93620.1"/>
    </source>
</evidence>
<evidence type="ECO:0000256" key="1">
    <source>
        <dbReference type="SAM" id="MobiDB-lite"/>
    </source>
</evidence>
<keyword evidence="3" id="KW-1185">Reference proteome</keyword>
<dbReference type="EMBL" id="CABITT030000002">
    <property type="protein sequence ID" value="VVA93620.1"/>
    <property type="molecule type" value="Genomic_DNA"/>
</dbReference>
<comment type="caution">
    <text evidence="2">The sequence shown here is derived from an EMBL/GenBank/DDBJ whole genome shotgun (WGS) entry which is preliminary data.</text>
</comment>